<sequence>MMTKFEQQQQQSSTTMINNVQENHRSRLLYDDENDLIFSLLGRKCLSQSTAVVQLLITRPPDHIRWQIKCTGVVCFVKDNPKRSYFIRVYDYDKKTLAWEQELYTTFEYKNARPTFHMFEAHDCMAGLYFANEQEANHFLETVQGKLENRKKKSQEKKMMNHNHNNGNVIMQSSQFQQQQRQQSQQQQQSSLHNLQPTDQGVSLFSSRNRSFNHIYKTNSKDKQQRNRDKKKGISKTDIGNPTNFQHVQHIGWNSQTNSFEMDKIIDKNLMSCLQAQGITQEQLKNEAEFIKKFVQDWQHVNNGNGSIINQQQQHRPTGRPVGVPIPPPTPSVPPVAVISPTATNSKSNYGQHQQQYNGHYNQQQQSQPVVVNFPAPPPPPSSSLFSSSNSSMGNNNNIRKQTTAPAIPAPPPPPPPPASSMNEMTSPSSAIASPPPPPPPPPPASFLAGPGGGSTAAVSTAGTKPPANDRSALMDEIRRGAQLNHVDPTEQSSQRQNGNGNNPTDVRGQLLDQIRRGVDLKKVEPNTNKSEAKSANEIGKGGALADALARALQERAQGWNQTSDSSDDDSNNSDDDDEWDDRST</sequence>
<evidence type="ECO:0000313" key="6">
    <source>
        <dbReference type="RefSeq" id="XP_027202913.1"/>
    </source>
</evidence>
<dbReference type="PANTHER" id="PTHR11202">
    <property type="entry name" value="SPROUTY-RELATED, EVH1 DOMAIN-CONTAINING PROTEIN FAMILY MEMBER"/>
    <property type="match status" value="1"/>
</dbReference>
<dbReference type="PROSITE" id="PS50108">
    <property type="entry name" value="CRIB"/>
    <property type="match status" value="1"/>
</dbReference>
<evidence type="ECO:0000256" key="1">
    <source>
        <dbReference type="ARBA" id="ARBA00004123"/>
    </source>
</evidence>
<evidence type="ECO:0000256" key="3">
    <source>
        <dbReference type="ARBA" id="ARBA00022737"/>
    </source>
</evidence>
<dbReference type="OrthoDB" id="6514158at2759"/>
<dbReference type="InterPro" id="IPR036936">
    <property type="entry name" value="CRIB_dom_sf"/>
</dbReference>
<evidence type="ECO:0000256" key="4">
    <source>
        <dbReference type="ARBA" id="ARBA00023242"/>
    </source>
</evidence>
<dbReference type="Proteomes" id="UP000515146">
    <property type="component" value="Unplaced"/>
</dbReference>
<dbReference type="CDD" id="cd01205">
    <property type="entry name" value="EVH1_WASP-like"/>
    <property type="match status" value="1"/>
</dbReference>
<dbReference type="FunCoup" id="A0A6P6YBV8">
    <property type="interactions" value="516"/>
</dbReference>
<dbReference type="Pfam" id="PF02205">
    <property type="entry name" value="WH2"/>
    <property type="match status" value="2"/>
</dbReference>
<evidence type="ECO:0000256" key="2">
    <source>
        <dbReference type="ARBA" id="ARBA00022553"/>
    </source>
</evidence>
<dbReference type="InterPro" id="IPR000697">
    <property type="entry name" value="WH1/EVH1_dom"/>
</dbReference>
<dbReference type="PANTHER" id="PTHR11202:SF36">
    <property type="entry name" value="ACTIN NUCLEATION-PROMOTING FACTOR WASL"/>
    <property type="match status" value="1"/>
</dbReference>
<dbReference type="SMART" id="SM00461">
    <property type="entry name" value="WH1"/>
    <property type="match status" value="1"/>
</dbReference>
<dbReference type="OMA" id="FSVELYF"/>
<keyword evidence="3" id="KW-0677">Repeat</keyword>
<keyword evidence="5" id="KW-1185">Reference proteome</keyword>
<dbReference type="GeneID" id="113796825"/>
<dbReference type="Gene3D" id="2.30.29.30">
    <property type="entry name" value="Pleckstrin-homology domain (PH domain)/Phosphotyrosine-binding domain (PTB)"/>
    <property type="match status" value="1"/>
</dbReference>
<dbReference type="PROSITE" id="PS51082">
    <property type="entry name" value="WH2"/>
    <property type="match status" value="2"/>
</dbReference>
<dbReference type="AlphaFoldDB" id="A0A6P6YBV8"/>
<dbReference type="InterPro" id="IPR011993">
    <property type="entry name" value="PH-like_dom_sf"/>
</dbReference>
<dbReference type="CDD" id="cd21762">
    <property type="entry name" value="WH2"/>
    <property type="match status" value="1"/>
</dbReference>
<comment type="subcellular location">
    <subcellularLocation>
        <location evidence="1">Nucleus</location>
    </subcellularLocation>
</comment>
<gene>
    <name evidence="6" type="primary">LOC113796825</name>
</gene>
<proteinExistence type="predicted"/>
<dbReference type="SUPFAM" id="SSF50729">
    <property type="entry name" value="PH domain-like"/>
    <property type="match status" value="1"/>
</dbReference>
<dbReference type="Gene3D" id="3.90.810.10">
    <property type="entry name" value="CRIB domain"/>
    <property type="match status" value="1"/>
</dbReference>
<dbReference type="GO" id="GO:0003779">
    <property type="term" value="F:actin binding"/>
    <property type="evidence" value="ECO:0007669"/>
    <property type="project" value="InterPro"/>
</dbReference>
<dbReference type="Pfam" id="PF00786">
    <property type="entry name" value="PBD"/>
    <property type="match status" value="1"/>
</dbReference>
<dbReference type="InterPro" id="IPR033927">
    <property type="entry name" value="WASPfam_EVH1"/>
</dbReference>
<evidence type="ECO:0000313" key="5">
    <source>
        <dbReference type="Proteomes" id="UP000515146"/>
    </source>
</evidence>
<protein>
    <submittedName>
        <fullName evidence="6">Neural Wiskott-Aldrich syndrome protein-like</fullName>
    </submittedName>
</protein>
<dbReference type="FunFam" id="2.30.29.30:FF:000130">
    <property type="entry name" value="neural Wiskott-Aldrich syndrome protein"/>
    <property type="match status" value="1"/>
</dbReference>
<name>A0A6P6YBV8_DERPT</name>
<dbReference type="PROSITE" id="PS50229">
    <property type="entry name" value="WH1"/>
    <property type="match status" value="1"/>
</dbReference>
<keyword evidence="4" id="KW-0539">Nucleus</keyword>
<reference evidence="6" key="1">
    <citation type="submission" date="2025-08" db="UniProtKB">
        <authorList>
            <consortium name="RefSeq"/>
        </authorList>
    </citation>
    <scope>IDENTIFICATION</scope>
    <source>
        <strain evidence="6">Airmid</strain>
    </source>
</reference>
<dbReference type="InterPro" id="IPR003124">
    <property type="entry name" value="WH2_dom"/>
</dbReference>
<dbReference type="KEGG" id="dpte:113796825"/>
<dbReference type="RefSeq" id="XP_027202913.1">
    <property type="nucleotide sequence ID" value="XM_027347112.1"/>
</dbReference>
<dbReference type="InParanoid" id="A0A6P6YBV8"/>
<dbReference type="Gene3D" id="6.10.280.150">
    <property type="match status" value="1"/>
</dbReference>
<dbReference type="InterPro" id="IPR000095">
    <property type="entry name" value="CRIB_dom"/>
</dbReference>
<organism evidence="5 6">
    <name type="scientific">Dermatophagoides pteronyssinus</name>
    <name type="common">European house dust mite</name>
    <dbReference type="NCBI Taxonomy" id="6956"/>
    <lineage>
        <taxon>Eukaryota</taxon>
        <taxon>Metazoa</taxon>
        <taxon>Ecdysozoa</taxon>
        <taxon>Arthropoda</taxon>
        <taxon>Chelicerata</taxon>
        <taxon>Arachnida</taxon>
        <taxon>Acari</taxon>
        <taxon>Acariformes</taxon>
        <taxon>Sarcoptiformes</taxon>
        <taxon>Astigmata</taxon>
        <taxon>Psoroptidia</taxon>
        <taxon>Analgoidea</taxon>
        <taxon>Pyroglyphidae</taxon>
        <taxon>Dermatophagoidinae</taxon>
        <taxon>Dermatophagoides</taxon>
    </lineage>
</organism>
<accession>A0A6P6YBV8</accession>
<dbReference type="Pfam" id="PF00568">
    <property type="entry name" value="WH1"/>
    <property type="match status" value="1"/>
</dbReference>
<dbReference type="SMART" id="SM00246">
    <property type="entry name" value="WH2"/>
    <property type="match status" value="2"/>
</dbReference>
<keyword evidence="2" id="KW-0597">Phosphoprotein</keyword>
<dbReference type="GO" id="GO:0005634">
    <property type="term" value="C:nucleus"/>
    <property type="evidence" value="ECO:0007669"/>
    <property type="project" value="UniProtKB-SubCell"/>
</dbReference>